<dbReference type="GO" id="GO:0006006">
    <property type="term" value="P:glucose metabolic process"/>
    <property type="evidence" value="ECO:0007669"/>
    <property type="project" value="TreeGrafter"/>
</dbReference>
<dbReference type="PANTHER" id="PTHR10091">
    <property type="entry name" value="ALDOSE-1-EPIMERASE"/>
    <property type="match status" value="1"/>
</dbReference>
<dbReference type="SUPFAM" id="SSF74650">
    <property type="entry name" value="Galactose mutarotase-like"/>
    <property type="match status" value="2"/>
</dbReference>
<evidence type="ECO:0000313" key="1">
    <source>
        <dbReference type="EMBL" id="KDQ08725.1"/>
    </source>
</evidence>
<dbReference type="AlphaFoldDB" id="A0A067M1Z0"/>
<dbReference type="InterPro" id="IPR014718">
    <property type="entry name" value="GH-type_carb-bd"/>
</dbReference>
<proteinExistence type="predicted"/>
<dbReference type="GO" id="GO:0033499">
    <property type="term" value="P:galactose catabolic process via UDP-galactose, Leloir pathway"/>
    <property type="evidence" value="ECO:0007669"/>
    <property type="project" value="TreeGrafter"/>
</dbReference>
<dbReference type="InterPro" id="IPR011013">
    <property type="entry name" value="Gal_mutarotase_sf_dom"/>
</dbReference>
<dbReference type="EMBL" id="KL198087">
    <property type="protein sequence ID" value="KDQ08725.1"/>
    <property type="molecule type" value="Genomic_DNA"/>
</dbReference>
<dbReference type="Gene3D" id="2.70.98.10">
    <property type="match status" value="1"/>
</dbReference>
<dbReference type="Pfam" id="PF01263">
    <property type="entry name" value="Aldose_epim"/>
    <property type="match status" value="1"/>
</dbReference>
<organism evidence="1 2">
    <name type="scientific">Botryobasidium botryosum (strain FD-172 SS1)</name>
    <dbReference type="NCBI Taxonomy" id="930990"/>
    <lineage>
        <taxon>Eukaryota</taxon>
        <taxon>Fungi</taxon>
        <taxon>Dikarya</taxon>
        <taxon>Basidiomycota</taxon>
        <taxon>Agaricomycotina</taxon>
        <taxon>Agaricomycetes</taxon>
        <taxon>Cantharellales</taxon>
        <taxon>Botryobasidiaceae</taxon>
        <taxon>Botryobasidium</taxon>
    </lineage>
</organism>
<name>A0A067M1Z0_BOTB1</name>
<dbReference type="STRING" id="930990.A0A067M1Z0"/>
<sequence length="443" mass="47912">MAALVSDNQPPVIVQLPSISPALALEVLPHGLTINRFLVNGDGRTNDLLVGPFDPIDHEKYRKFLNPIVGRYSNRLPAGDVPFEKDGVSGVVSPISNESPTVSLHGGPVGFDRHIFAPIALTASSLFSAPELRTISDSLPGAQLFSFSSPAGDQGFPGALEVEVLMAGVQPVPLSLPSPLMPNIERVRAIKDIALGSIVLVYRARVKEAEDGKKVVTPVNLTQHWGFNLDASVARAPEGAPDVKDHRLTIQADHILELDSVGLATGNLVPVQGTTHDHRTAGPTMGERWREGGYDSYYLFAPREAQHPIHVPLKDFESQNFISDLIAPLDVAAQGTKKPVTTLSSAKSGVTLDFYTNQPGVQFYTGIGMDGTGTRKPIHGGSVDAKGYDTQSAAFLEFHEPLASWLHSYKTKPGVTDTLLTSEDLYHNWVRVDVTFTQEEHRS</sequence>
<evidence type="ECO:0000313" key="2">
    <source>
        <dbReference type="Proteomes" id="UP000027195"/>
    </source>
</evidence>
<dbReference type="Proteomes" id="UP000027195">
    <property type="component" value="Unassembled WGS sequence"/>
</dbReference>
<evidence type="ECO:0008006" key="3">
    <source>
        <dbReference type="Google" id="ProtNLM"/>
    </source>
</evidence>
<dbReference type="GO" id="GO:0004034">
    <property type="term" value="F:aldose 1-epimerase activity"/>
    <property type="evidence" value="ECO:0007669"/>
    <property type="project" value="TreeGrafter"/>
</dbReference>
<reference evidence="2" key="1">
    <citation type="journal article" date="2014" name="Proc. Natl. Acad. Sci. U.S.A.">
        <title>Extensive sampling of basidiomycete genomes demonstrates inadequacy of the white-rot/brown-rot paradigm for wood decay fungi.</title>
        <authorList>
            <person name="Riley R."/>
            <person name="Salamov A.A."/>
            <person name="Brown D.W."/>
            <person name="Nagy L.G."/>
            <person name="Floudas D."/>
            <person name="Held B.W."/>
            <person name="Levasseur A."/>
            <person name="Lombard V."/>
            <person name="Morin E."/>
            <person name="Otillar R."/>
            <person name="Lindquist E.A."/>
            <person name="Sun H."/>
            <person name="LaButti K.M."/>
            <person name="Schmutz J."/>
            <person name="Jabbour D."/>
            <person name="Luo H."/>
            <person name="Baker S.E."/>
            <person name="Pisabarro A.G."/>
            <person name="Walton J.D."/>
            <person name="Blanchette R.A."/>
            <person name="Henrissat B."/>
            <person name="Martin F."/>
            <person name="Cullen D."/>
            <person name="Hibbett D.S."/>
            <person name="Grigoriev I.V."/>
        </authorList>
    </citation>
    <scope>NUCLEOTIDE SEQUENCE [LARGE SCALE GENOMIC DNA]</scope>
    <source>
        <strain evidence="2">FD-172 SS1</strain>
    </source>
</reference>
<dbReference type="HOGENOM" id="CLU_028297_0_0_1"/>
<dbReference type="GO" id="GO:0030246">
    <property type="term" value="F:carbohydrate binding"/>
    <property type="evidence" value="ECO:0007669"/>
    <property type="project" value="InterPro"/>
</dbReference>
<protein>
    <recommendedName>
        <fullName evidence="3">Galactose mutarotase-like protein</fullName>
    </recommendedName>
</protein>
<dbReference type="InterPro" id="IPR008183">
    <property type="entry name" value="Aldose_1/G6P_1-epimerase"/>
</dbReference>
<dbReference type="InParanoid" id="A0A067M1Z0"/>
<dbReference type="PANTHER" id="PTHR10091:SF0">
    <property type="entry name" value="GALACTOSE MUTAROTASE"/>
    <property type="match status" value="1"/>
</dbReference>
<accession>A0A067M1Z0</accession>
<dbReference type="OrthoDB" id="274691at2759"/>
<keyword evidence="2" id="KW-1185">Reference proteome</keyword>
<gene>
    <name evidence="1" type="ORF">BOTBODRAFT_37725</name>
</gene>